<protein>
    <submittedName>
        <fullName evidence="1">Uncharacterized protein</fullName>
    </submittedName>
</protein>
<name>A0A7W5B103_9BACL</name>
<sequence length="49" mass="5431">MFRTFLLSAQILFGEGAVEEAETAVADGSRDFVDRLVGIGFLWKRAALR</sequence>
<dbReference type="RefSeq" id="WP_183602537.1">
    <property type="nucleotide sequence ID" value="NZ_JACHXK010000012.1"/>
</dbReference>
<dbReference type="EMBL" id="JACHXK010000012">
    <property type="protein sequence ID" value="MBB3112413.1"/>
    <property type="molecule type" value="Genomic_DNA"/>
</dbReference>
<dbReference type="AlphaFoldDB" id="A0A7W5B103"/>
<keyword evidence="2" id="KW-1185">Reference proteome</keyword>
<dbReference type="Proteomes" id="UP000570361">
    <property type="component" value="Unassembled WGS sequence"/>
</dbReference>
<organism evidence="1 2">
    <name type="scientific">Paenibacillus phyllosphaerae</name>
    <dbReference type="NCBI Taxonomy" id="274593"/>
    <lineage>
        <taxon>Bacteria</taxon>
        <taxon>Bacillati</taxon>
        <taxon>Bacillota</taxon>
        <taxon>Bacilli</taxon>
        <taxon>Bacillales</taxon>
        <taxon>Paenibacillaceae</taxon>
        <taxon>Paenibacillus</taxon>
    </lineage>
</organism>
<evidence type="ECO:0000313" key="1">
    <source>
        <dbReference type="EMBL" id="MBB3112413.1"/>
    </source>
</evidence>
<comment type="caution">
    <text evidence="1">The sequence shown here is derived from an EMBL/GenBank/DDBJ whole genome shotgun (WGS) entry which is preliminary data.</text>
</comment>
<reference evidence="1 2" key="1">
    <citation type="submission" date="2020-08" db="EMBL/GenBank/DDBJ databases">
        <title>Genomic Encyclopedia of Type Strains, Phase III (KMG-III): the genomes of soil and plant-associated and newly described type strains.</title>
        <authorList>
            <person name="Whitman W."/>
        </authorList>
    </citation>
    <scope>NUCLEOTIDE SEQUENCE [LARGE SCALE GENOMIC DNA]</scope>
    <source>
        <strain evidence="1 2">CECT 5862</strain>
    </source>
</reference>
<accession>A0A7W5B103</accession>
<proteinExistence type="predicted"/>
<evidence type="ECO:0000313" key="2">
    <source>
        <dbReference type="Proteomes" id="UP000570361"/>
    </source>
</evidence>
<gene>
    <name evidence="1" type="ORF">FHS18_004514</name>
</gene>